<keyword evidence="5 8" id="KW-0472">Membrane</keyword>
<evidence type="ECO:0000256" key="3">
    <source>
        <dbReference type="ARBA" id="ARBA00022692"/>
    </source>
</evidence>
<evidence type="ECO:0000259" key="9">
    <source>
        <dbReference type="Pfam" id="PF00122"/>
    </source>
</evidence>
<dbReference type="InterPro" id="IPR008250">
    <property type="entry name" value="ATPase_P-typ_transduc_dom_A_sf"/>
</dbReference>
<dbReference type="Gene3D" id="2.70.150.10">
    <property type="entry name" value="Calcium-transporting ATPase, cytoplasmic transduction domain A"/>
    <property type="match status" value="1"/>
</dbReference>
<dbReference type="RefSeq" id="WP_369018925.1">
    <property type="nucleotide sequence ID" value="NZ_CP121689.1"/>
</dbReference>
<dbReference type="EC" id="7.2.2.12" evidence="6"/>
<dbReference type="PANTHER" id="PTHR48085:SF5">
    <property type="entry name" value="CADMIUM_ZINC-TRANSPORTING ATPASE HMA4-RELATED"/>
    <property type="match status" value="1"/>
</dbReference>
<protein>
    <recommendedName>
        <fullName evidence="6">P-type Zn(2+) transporter</fullName>
        <ecNumber evidence="6">7.2.2.12</ecNumber>
    </recommendedName>
</protein>
<keyword evidence="8" id="KW-0479">Metal-binding</keyword>
<dbReference type="PRINTS" id="PR00119">
    <property type="entry name" value="CATATPASE"/>
</dbReference>
<dbReference type="EMBL" id="CP121689">
    <property type="protein sequence ID" value="WZL76761.1"/>
    <property type="molecule type" value="Genomic_DNA"/>
</dbReference>
<sequence length="580" mass="63486">MGAYFIAGYPVLYKAVRGLWRRQWFDENFLMSIATLGALYIGALTEAVGVMLFYSIGEYLQDLSVDRARSTVRSLLEAQPRFANVLKDGILRVVPPQEVEVGDLLLVRAGEAIPVDGIVLEGESLVDASPLTGEPKPVMVRPGVKVLAGFLNREGVLKIQATEKYKDTSISRIMELVERASERKARVERFITAFARIYTPSVVLLAVFLAVFPPLAGWGSFSLWFYKALILLVISCPCALVLSIPLSYFIGIGFAAKRGLLFKGSQSLDALAGIKNVVFDKTGTLTEGSFRVREIKEEPPFDREELLEYVIHLESFSNHPIARSIVEAYKPEAKYSVVQVQEIPGMGIRGVVGKRAVHVGNDDLLHKMGIRHRNEVCKLPGVVHVAVDEKYAGYIELGDALKHQAIDTVKELNKMGIQIYLLTGDSAEEAAKIAGELGIKHFYAGLLPEDKFRILREEVMAKGLTAFIGDGINDAPAIAQADVGIAIGNSSSHAAIETADVVIVDGNPWRVYEAIKIAKLVRRVTLENIVLVLGIKAIFMVLGIAGGTSIWEAVFADVGVALLSVLNTLKIWSLRKKLST</sequence>
<dbReference type="Gene3D" id="3.40.50.1000">
    <property type="entry name" value="HAD superfamily/HAD-like"/>
    <property type="match status" value="1"/>
</dbReference>
<dbReference type="Gene3D" id="3.40.1110.10">
    <property type="entry name" value="Calcium-transporting ATPase, cytoplasmic domain N"/>
    <property type="match status" value="1"/>
</dbReference>
<feature type="domain" description="P-type ATPase A" evidence="9">
    <location>
        <begin position="79"/>
        <end position="178"/>
    </location>
</feature>
<feature type="transmembrane region" description="Helical" evidence="8">
    <location>
        <begin position="529"/>
        <end position="547"/>
    </location>
</feature>
<dbReference type="Proteomes" id="UP001461341">
    <property type="component" value="Chromosome"/>
</dbReference>
<dbReference type="InterPro" id="IPR023298">
    <property type="entry name" value="ATPase_P-typ_TM_dom_sf"/>
</dbReference>
<dbReference type="InterPro" id="IPR027256">
    <property type="entry name" value="P-typ_ATPase_IB"/>
</dbReference>
<keyword evidence="8" id="KW-0067">ATP-binding</keyword>
<dbReference type="InterPro" id="IPR059000">
    <property type="entry name" value="ATPase_P-type_domA"/>
</dbReference>
<evidence type="ECO:0000256" key="2">
    <source>
        <dbReference type="ARBA" id="ARBA00006024"/>
    </source>
</evidence>
<dbReference type="InterPro" id="IPR051014">
    <property type="entry name" value="Cation_Transport_ATPase_IB"/>
</dbReference>
<dbReference type="NCBIfam" id="TIGR01525">
    <property type="entry name" value="ATPase-IB_hvy"/>
    <property type="match status" value="1"/>
</dbReference>
<keyword evidence="8" id="KW-0547">Nucleotide-binding</keyword>
<reference evidence="10 11" key="1">
    <citation type="submission" date="2023-03" db="EMBL/GenBank/DDBJ databases">
        <title>Novel Species.</title>
        <authorList>
            <person name="Ma S."/>
        </authorList>
    </citation>
    <scope>NUCLEOTIDE SEQUENCE [LARGE SCALE GENOMIC DNA]</scope>
    <source>
        <strain evidence="10 11">B11</strain>
    </source>
</reference>
<comment type="subcellular location">
    <subcellularLocation>
        <location evidence="8">Cell membrane</location>
    </subcellularLocation>
    <subcellularLocation>
        <location evidence="1">Membrane</location>
    </subcellularLocation>
</comment>
<evidence type="ECO:0000256" key="4">
    <source>
        <dbReference type="ARBA" id="ARBA00022989"/>
    </source>
</evidence>
<dbReference type="NCBIfam" id="TIGR01494">
    <property type="entry name" value="ATPase_P-type"/>
    <property type="match status" value="1"/>
</dbReference>
<feature type="transmembrane region" description="Helical" evidence="8">
    <location>
        <begin position="193"/>
        <end position="212"/>
    </location>
</feature>
<dbReference type="SUPFAM" id="SSF56784">
    <property type="entry name" value="HAD-like"/>
    <property type="match status" value="1"/>
</dbReference>
<feature type="transmembrane region" description="Helical" evidence="8">
    <location>
        <begin position="224"/>
        <end position="256"/>
    </location>
</feature>
<evidence type="ECO:0000256" key="1">
    <source>
        <dbReference type="ARBA" id="ARBA00004370"/>
    </source>
</evidence>
<dbReference type="InterPro" id="IPR023214">
    <property type="entry name" value="HAD_sf"/>
</dbReference>
<dbReference type="Pfam" id="PF00702">
    <property type="entry name" value="Hydrolase"/>
    <property type="match status" value="1"/>
</dbReference>
<dbReference type="PROSITE" id="PS00154">
    <property type="entry name" value="ATPASE_E1_E2"/>
    <property type="match status" value="1"/>
</dbReference>
<dbReference type="SUPFAM" id="SSF81653">
    <property type="entry name" value="Calcium ATPase, transduction domain A"/>
    <property type="match status" value="1"/>
</dbReference>
<evidence type="ECO:0000256" key="8">
    <source>
        <dbReference type="RuleBase" id="RU362081"/>
    </source>
</evidence>
<keyword evidence="3 8" id="KW-0812">Transmembrane</keyword>
<dbReference type="SUPFAM" id="SSF81665">
    <property type="entry name" value="Calcium ATPase, transmembrane domain M"/>
    <property type="match status" value="1"/>
</dbReference>
<feature type="transmembrane region" description="Helical" evidence="8">
    <location>
        <begin position="29"/>
        <end position="54"/>
    </location>
</feature>
<gene>
    <name evidence="10" type="ORF">QBE54_03250</name>
</gene>
<dbReference type="InterPro" id="IPR018303">
    <property type="entry name" value="ATPase_P-typ_P_site"/>
</dbReference>
<evidence type="ECO:0000256" key="7">
    <source>
        <dbReference type="ARBA" id="ARBA00047308"/>
    </source>
</evidence>
<evidence type="ECO:0000313" key="10">
    <source>
        <dbReference type="EMBL" id="WZL76761.1"/>
    </source>
</evidence>
<name>A0ABZ2YF29_9BACT</name>
<dbReference type="PANTHER" id="PTHR48085">
    <property type="entry name" value="CADMIUM/ZINC-TRANSPORTING ATPASE HMA2-RELATED"/>
    <property type="match status" value="1"/>
</dbReference>
<dbReference type="InterPro" id="IPR001757">
    <property type="entry name" value="P_typ_ATPase"/>
</dbReference>
<dbReference type="InterPro" id="IPR023299">
    <property type="entry name" value="ATPase_P-typ_cyto_dom_N"/>
</dbReference>
<dbReference type="PRINTS" id="PR00120">
    <property type="entry name" value="HATPASE"/>
</dbReference>
<comment type="catalytic activity">
    <reaction evidence="7">
        <text>Zn(2+)(in) + ATP + H2O = Zn(2+)(out) + ADP + phosphate + H(+)</text>
        <dbReference type="Rhea" id="RHEA:20621"/>
        <dbReference type="ChEBI" id="CHEBI:15377"/>
        <dbReference type="ChEBI" id="CHEBI:15378"/>
        <dbReference type="ChEBI" id="CHEBI:29105"/>
        <dbReference type="ChEBI" id="CHEBI:30616"/>
        <dbReference type="ChEBI" id="CHEBI:43474"/>
        <dbReference type="ChEBI" id="CHEBI:456216"/>
        <dbReference type="EC" id="7.2.2.12"/>
    </reaction>
</comment>
<proteinExistence type="inferred from homology"/>
<evidence type="ECO:0000256" key="6">
    <source>
        <dbReference type="ARBA" id="ARBA00039097"/>
    </source>
</evidence>
<dbReference type="NCBIfam" id="TIGR01512">
    <property type="entry name" value="ATPase-IB2_Cd"/>
    <property type="match status" value="1"/>
</dbReference>
<evidence type="ECO:0000256" key="5">
    <source>
        <dbReference type="ARBA" id="ARBA00023136"/>
    </source>
</evidence>
<keyword evidence="11" id="KW-1185">Reference proteome</keyword>
<comment type="similarity">
    <text evidence="2 8">Belongs to the cation transport ATPase (P-type) (TC 3.A.3) family. Type IB subfamily.</text>
</comment>
<accession>A0ABZ2YF29</accession>
<keyword evidence="4 8" id="KW-1133">Transmembrane helix</keyword>
<feature type="transmembrane region" description="Helical" evidence="8">
    <location>
        <begin position="553"/>
        <end position="572"/>
    </location>
</feature>
<dbReference type="InterPro" id="IPR036412">
    <property type="entry name" value="HAD-like_sf"/>
</dbReference>
<organism evidence="10 11">
    <name type="scientific">Thermatribacter velox</name>
    <dbReference type="NCBI Taxonomy" id="3039681"/>
    <lineage>
        <taxon>Bacteria</taxon>
        <taxon>Pseudomonadati</taxon>
        <taxon>Atribacterota</taxon>
        <taxon>Atribacteria</taxon>
        <taxon>Atribacterales</taxon>
        <taxon>Thermatribacteraceae</taxon>
        <taxon>Thermatribacter</taxon>
    </lineage>
</organism>
<evidence type="ECO:0000313" key="11">
    <source>
        <dbReference type="Proteomes" id="UP001461341"/>
    </source>
</evidence>
<keyword evidence="8" id="KW-1003">Cell membrane</keyword>
<dbReference type="Pfam" id="PF00122">
    <property type="entry name" value="E1-E2_ATPase"/>
    <property type="match status" value="1"/>
</dbReference>